<dbReference type="FunFam" id="3.40.50.450:FF:000011">
    <property type="entry name" value="TIGR00730 family Rossman fold protein"/>
    <property type="match status" value="1"/>
</dbReference>
<comment type="caution">
    <text evidence="3">The sequence shown here is derived from an EMBL/GenBank/DDBJ whole genome shotgun (WGS) entry which is preliminary data.</text>
</comment>
<dbReference type="GO" id="GO:0008714">
    <property type="term" value="F:AMP nucleosidase activity"/>
    <property type="evidence" value="ECO:0007669"/>
    <property type="project" value="UniProtKB-EC"/>
</dbReference>
<keyword evidence="2" id="KW-0203">Cytokinin biosynthesis</keyword>
<dbReference type="AlphaFoldDB" id="A0A4Q9FTA8"/>
<dbReference type="EMBL" id="SIRS01000001">
    <property type="protein sequence ID" value="TBN19026.1"/>
    <property type="molecule type" value="Genomic_DNA"/>
</dbReference>
<sequence>MRKEQRHKSWNEIKTNDSWAIFKIMGEFVSGFEKMSKIGPCVSIFGSARTKPEDEYYQLAVRVAEKIVESGYGVITGGGPGIMEAGNKGAHLGGGTSVGLNIDLPFEQHDNPYIDSDKVLDFDYFFVRKVMFVKYSQGFVVMPGGFGTLDELFEAITLIQTHKSEKFPIILVGKTFWQGLIDWIKSTLLEKNGNISPKDMDLIHLVDTEDEVIEILDTFYEESRLTPNF</sequence>
<protein>
    <recommendedName>
        <fullName evidence="2">Cytokinin riboside 5'-monophosphate phosphoribohydrolase</fullName>
        <ecNumber evidence="2">3.2.2.n1</ecNumber>
    </recommendedName>
</protein>
<evidence type="ECO:0000256" key="2">
    <source>
        <dbReference type="RuleBase" id="RU363015"/>
    </source>
</evidence>
<dbReference type="EC" id="3.2.2.n1" evidence="2"/>
<dbReference type="PANTHER" id="PTHR43393">
    <property type="entry name" value="CYTOKININ RIBOSIDE 5'-MONOPHOSPHATE PHOSPHORIBOHYDROLASE"/>
    <property type="match status" value="1"/>
</dbReference>
<dbReference type="Proteomes" id="UP000292372">
    <property type="component" value="Unassembled WGS sequence"/>
</dbReference>
<dbReference type="InterPro" id="IPR052341">
    <property type="entry name" value="LOG_family_nucleotidases"/>
</dbReference>
<reference evidence="3 4" key="1">
    <citation type="journal article" date="2015" name="Int. J. Syst. Evol. Microbiol.">
        <title>Hyunsoonleella pacifica sp. nov., isolated from seawater of South Pacific Gyre.</title>
        <authorList>
            <person name="Gao X."/>
            <person name="Zhang Z."/>
            <person name="Dai X."/>
            <person name="Zhang X.H."/>
        </authorList>
    </citation>
    <scope>NUCLEOTIDE SEQUENCE [LARGE SCALE GENOMIC DNA]</scope>
    <source>
        <strain evidence="3 4">SW033</strain>
    </source>
</reference>
<dbReference type="NCBIfam" id="TIGR00730">
    <property type="entry name" value="Rossman fold protein, TIGR00730 family"/>
    <property type="match status" value="1"/>
</dbReference>
<evidence type="ECO:0000313" key="3">
    <source>
        <dbReference type="EMBL" id="TBN19026.1"/>
    </source>
</evidence>
<accession>A0A4Q9FTA8</accession>
<dbReference type="InterPro" id="IPR031100">
    <property type="entry name" value="LOG_fam"/>
</dbReference>
<dbReference type="GO" id="GO:0005829">
    <property type="term" value="C:cytosol"/>
    <property type="evidence" value="ECO:0007669"/>
    <property type="project" value="TreeGrafter"/>
</dbReference>
<name>A0A4Q9FTA8_9FLAO</name>
<evidence type="ECO:0000313" key="4">
    <source>
        <dbReference type="Proteomes" id="UP000292372"/>
    </source>
</evidence>
<comment type="similarity">
    <text evidence="2">Belongs to the LOG family.</text>
</comment>
<dbReference type="OrthoDB" id="9801098at2"/>
<organism evidence="3 4">
    <name type="scientific">Hyunsoonleella pacifica</name>
    <dbReference type="NCBI Taxonomy" id="1080224"/>
    <lineage>
        <taxon>Bacteria</taxon>
        <taxon>Pseudomonadati</taxon>
        <taxon>Bacteroidota</taxon>
        <taxon>Flavobacteriia</taxon>
        <taxon>Flavobacteriales</taxon>
        <taxon>Flavobacteriaceae</taxon>
    </lineage>
</organism>
<dbReference type="RefSeq" id="WP_130935540.1">
    <property type="nucleotide sequence ID" value="NZ_BMEE01000001.1"/>
</dbReference>
<dbReference type="PANTHER" id="PTHR43393:SF3">
    <property type="entry name" value="LYSINE DECARBOXYLASE-LIKE PROTEIN"/>
    <property type="match status" value="1"/>
</dbReference>
<comment type="catalytic activity">
    <reaction evidence="1">
        <text>AMP + H2O = D-ribose 5-phosphate + adenine</text>
        <dbReference type="Rhea" id="RHEA:20129"/>
        <dbReference type="ChEBI" id="CHEBI:15377"/>
        <dbReference type="ChEBI" id="CHEBI:16708"/>
        <dbReference type="ChEBI" id="CHEBI:78346"/>
        <dbReference type="ChEBI" id="CHEBI:456215"/>
        <dbReference type="EC" id="3.2.2.4"/>
    </reaction>
</comment>
<dbReference type="GO" id="GO:0009691">
    <property type="term" value="P:cytokinin biosynthetic process"/>
    <property type="evidence" value="ECO:0007669"/>
    <property type="project" value="UniProtKB-UniRule"/>
</dbReference>
<dbReference type="Pfam" id="PF03641">
    <property type="entry name" value="Lysine_decarbox"/>
    <property type="match status" value="1"/>
</dbReference>
<proteinExistence type="inferred from homology"/>
<keyword evidence="4" id="KW-1185">Reference proteome</keyword>
<keyword evidence="2" id="KW-0378">Hydrolase</keyword>
<dbReference type="InterPro" id="IPR005269">
    <property type="entry name" value="LOG"/>
</dbReference>
<evidence type="ECO:0000256" key="1">
    <source>
        <dbReference type="ARBA" id="ARBA00000274"/>
    </source>
</evidence>
<gene>
    <name evidence="3" type="ORF">EYD46_02880</name>
</gene>
<dbReference type="SUPFAM" id="SSF102405">
    <property type="entry name" value="MCP/YpsA-like"/>
    <property type="match status" value="1"/>
</dbReference>
<dbReference type="Gene3D" id="3.40.50.450">
    <property type="match status" value="1"/>
</dbReference>